<keyword evidence="1" id="KW-0812">Transmembrane</keyword>
<evidence type="ECO:0000313" key="3">
    <source>
        <dbReference type="EMBL" id="QKE90717.1"/>
    </source>
</evidence>
<evidence type="ECO:0000313" key="4">
    <source>
        <dbReference type="Proteomes" id="UP000500767"/>
    </source>
</evidence>
<dbReference type="Gene3D" id="3.10.450.240">
    <property type="match status" value="1"/>
</dbReference>
<feature type="transmembrane region" description="Helical" evidence="1">
    <location>
        <begin position="6"/>
        <end position="24"/>
    </location>
</feature>
<dbReference type="SUPFAM" id="SSF54427">
    <property type="entry name" value="NTF2-like"/>
    <property type="match status" value="1"/>
</dbReference>
<proteinExistence type="predicted"/>
<organism evidence="3 4">
    <name type="scientific">Lichenicola cladoniae</name>
    <dbReference type="NCBI Taxonomy" id="1484109"/>
    <lineage>
        <taxon>Bacteria</taxon>
        <taxon>Pseudomonadati</taxon>
        <taxon>Pseudomonadota</taxon>
        <taxon>Alphaproteobacteria</taxon>
        <taxon>Acetobacterales</taxon>
        <taxon>Acetobacteraceae</taxon>
        <taxon>Lichenicola</taxon>
    </lineage>
</organism>
<dbReference type="EMBL" id="CP053708">
    <property type="protein sequence ID" value="QKE90717.1"/>
    <property type="molecule type" value="Genomic_DNA"/>
</dbReference>
<dbReference type="InterPro" id="IPR007379">
    <property type="entry name" value="Tim44-like_dom"/>
</dbReference>
<dbReference type="NCBIfam" id="NF033779">
    <property type="entry name" value="Tim44_TimA_adap"/>
    <property type="match status" value="1"/>
</dbReference>
<dbReference type="SMART" id="SM00978">
    <property type="entry name" value="Tim44"/>
    <property type="match status" value="1"/>
</dbReference>
<reference evidence="3 4" key="1">
    <citation type="journal article" date="2014" name="World J. Microbiol. Biotechnol.">
        <title>Biodiversity and physiological characteristics of Antarctic and Arctic lichens-associated bacteria.</title>
        <authorList>
            <person name="Lee Y.M."/>
            <person name="Kim E.H."/>
            <person name="Lee H.K."/>
            <person name="Hong S.G."/>
        </authorList>
    </citation>
    <scope>NUCLEOTIDE SEQUENCE [LARGE SCALE GENOMIC DNA]</scope>
    <source>
        <strain evidence="3 4">PAMC 26569</strain>
    </source>
</reference>
<dbReference type="InterPro" id="IPR032710">
    <property type="entry name" value="NTF2-like_dom_sf"/>
</dbReference>
<dbReference type="Proteomes" id="UP000500767">
    <property type="component" value="Chromosome"/>
</dbReference>
<protein>
    <submittedName>
        <fullName evidence="3">Tim44/TimA family putative adaptor protein</fullName>
    </submittedName>
</protein>
<dbReference type="AlphaFoldDB" id="A0A6M8HR35"/>
<evidence type="ECO:0000256" key="1">
    <source>
        <dbReference type="SAM" id="Phobius"/>
    </source>
</evidence>
<dbReference type="Pfam" id="PF04280">
    <property type="entry name" value="Tim44"/>
    <property type="match status" value="1"/>
</dbReference>
<evidence type="ECO:0000259" key="2">
    <source>
        <dbReference type="SMART" id="SM00978"/>
    </source>
</evidence>
<dbReference type="RefSeq" id="WP_171835668.1">
    <property type="nucleotide sequence ID" value="NZ_CP053708.1"/>
</dbReference>
<keyword evidence="4" id="KW-1185">Reference proteome</keyword>
<dbReference type="KEGG" id="lck:HN018_12315"/>
<name>A0A6M8HR35_9PROT</name>
<sequence length="230" mass="24924">MHSFAGNFPVDLVLIGLFAAFLVLRLRSILGKRTGLERPAPPPGVMRNAGPIIEARAEPIPPTADRRLPDPSSPIGVTLARIRERERSFDPAEFLVQAEASFRRIVQAFAEGDRATLRSNLTNEAFGAFETAIIAREEAGQTQRAEIRAVTQTQLADATLSQANGIWKAILDVRFVSDQVSVLMARDGIPVSGADAVTELADLWSFERWIGGPRPTDGAAAWRLAAARSA</sequence>
<feature type="domain" description="Tim44-like" evidence="2">
    <location>
        <begin position="75"/>
        <end position="229"/>
    </location>
</feature>
<keyword evidence="1" id="KW-0472">Membrane</keyword>
<gene>
    <name evidence="3" type="ORF">HN018_12315</name>
</gene>
<keyword evidence="1" id="KW-1133">Transmembrane helix</keyword>
<accession>A0A6M8HR35</accession>